<feature type="region of interest" description="Disordered" evidence="1">
    <location>
        <begin position="69"/>
        <end position="123"/>
    </location>
</feature>
<evidence type="ECO:0000259" key="3">
    <source>
        <dbReference type="Pfam" id="PF19077"/>
    </source>
</evidence>
<gene>
    <name evidence="4" type="ORF">I8752_29480</name>
</gene>
<dbReference type="InterPro" id="IPR022038">
    <property type="entry name" value="Ig-like_bact"/>
</dbReference>
<dbReference type="Pfam" id="PF13750">
    <property type="entry name" value="Big_3_3"/>
    <property type="match status" value="1"/>
</dbReference>
<evidence type="ECO:0000313" key="5">
    <source>
        <dbReference type="Proteomes" id="UP000662314"/>
    </source>
</evidence>
<reference evidence="4 5" key="1">
    <citation type="journal article" date="2021" name="Int. J. Syst. Evol. Microbiol.">
        <title>Amazonocrinis nigriterrae gen. nov., sp. nov., Atlanticothrix silvestris gen. nov., sp. nov. and Dendronalium phyllosphericum gen. nov., sp. nov., nostocacean cyanobacteria from Brazilian environments.</title>
        <authorList>
            <person name="Alvarenga D.O."/>
            <person name="Andreote A.P.D."/>
            <person name="Branco L.H.Z."/>
            <person name="Delbaje E."/>
            <person name="Cruz R.B."/>
            <person name="Varani A.M."/>
            <person name="Fiore M.F."/>
        </authorList>
    </citation>
    <scope>NUCLEOTIDE SEQUENCE [LARGE SCALE GENOMIC DNA]</scope>
    <source>
        <strain evidence="4 5">CENA369</strain>
    </source>
</reference>
<proteinExistence type="predicted"/>
<organism evidence="4 5">
    <name type="scientific">Dendronalium phyllosphericum CENA369</name>
    <dbReference type="NCBI Taxonomy" id="1725256"/>
    <lineage>
        <taxon>Bacteria</taxon>
        <taxon>Bacillati</taxon>
        <taxon>Cyanobacteriota</taxon>
        <taxon>Cyanophyceae</taxon>
        <taxon>Nostocales</taxon>
        <taxon>Nostocaceae</taxon>
        <taxon>Dendronalium</taxon>
        <taxon>Dendronalium phyllosphericum</taxon>
    </lineage>
</organism>
<evidence type="ECO:0000256" key="1">
    <source>
        <dbReference type="SAM" id="MobiDB-lite"/>
    </source>
</evidence>
<dbReference type="Proteomes" id="UP000662314">
    <property type="component" value="Unassembled WGS sequence"/>
</dbReference>
<dbReference type="InterPro" id="IPR044016">
    <property type="entry name" value="Big_13"/>
</dbReference>
<accession>A0A8J7LGG8</accession>
<dbReference type="AlphaFoldDB" id="A0A8J7LGG8"/>
<sequence>MAVCDLETERTIKITSVRVKAMVSQDNFGSKNTSDNNGGLLPPSLLESASLDDNSDLIELRKSFRFTNSSDPFAKLTEPQNKSDISVPTSKTAKSSSVSLTNPVNLVSSDESSSNNNPGQNLLVPIQSKTTKVDSTNKDLLTGEKNNTQLVGATAFDPLLGTVNNSLSTLSLLPDILPPTLSATILPLDLIPGSPQARLVGIVNGTGSAIASLTVQFDNLAAGPVSVSPLGAFDRVLDFTGLNDGPHTLTVKATDAAGNASFASFSLTLNLSATPPAILAALARDTAPGGTTNTDTITFDPTTTGTVRVSNRGLFIHALTESTPIVSAIANVSITETNYITCLKAGFDNINVNNYTDVLADLRSDGSFTFNRSRLDTIYGSSLPDGHHTLHLLATDKYGVTSNFDISFTLDSATAVPILNLSASSDSGVSNSDRITLDTTPTIIGTAEALAKVQLFNNGQLKGQTTANSDGTWQITTSELTDGMYQLNATATDIAGNTSTSANLKVTIDSALPQVNLTTPVNQSNLRLGDKLTGSVDGTGSAITALSYRFNNLQEIPLNFSSTGGFDQTLDFTGLSNGEHTLTIKATDTAGNIKTIQYTVTVIIDKDAPVIIATLQRDTAPNNTTNSDRITFDPTITGTVTDVSQIVSFRAGLNDTNIANFVNILPQRQANGSFSFSRTQLEQIYGGTLSDAQYVLRLQAVDAYGNTSSVFAVAFTLDTTTPAPTLELSTASDSGFSNSDRLTNDATPTIVGTAEALATVQLFSQGQQIGQTTANTDGTWQITTSELTDGIHSLNASVTDFKGRQTPLNLAR</sequence>
<dbReference type="NCBIfam" id="NF033510">
    <property type="entry name" value="Ca_tandemer"/>
    <property type="match status" value="3"/>
</dbReference>
<dbReference type="InterPro" id="IPR013783">
    <property type="entry name" value="Ig-like_fold"/>
</dbReference>
<feature type="domain" description="Bacterial Ig-like" evidence="3">
    <location>
        <begin position="415"/>
        <end position="509"/>
    </location>
</feature>
<feature type="domain" description="Ig-like" evidence="2">
    <location>
        <begin position="570"/>
        <end position="708"/>
    </location>
</feature>
<evidence type="ECO:0000313" key="4">
    <source>
        <dbReference type="EMBL" id="MBH8577042.1"/>
    </source>
</evidence>
<dbReference type="EMBL" id="JAECZA010000251">
    <property type="protein sequence ID" value="MBH8577042.1"/>
    <property type="molecule type" value="Genomic_DNA"/>
</dbReference>
<protein>
    <submittedName>
        <fullName evidence="4">Ig-like domain repeat protein</fullName>
    </submittedName>
</protein>
<dbReference type="Gene3D" id="2.60.40.10">
    <property type="entry name" value="Immunoglobulins"/>
    <property type="match status" value="5"/>
</dbReference>
<comment type="caution">
    <text evidence="4">The sequence shown here is derived from an EMBL/GenBank/DDBJ whole genome shotgun (WGS) entry which is preliminary data.</text>
</comment>
<dbReference type="Pfam" id="PF19077">
    <property type="entry name" value="Big_13"/>
    <property type="match status" value="2"/>
</dbReference>
<keyword evidence="5" id="KW-1185">Reference proteome</keyword>
<feature type="domain" description="Bacterial Ig-like" evidence="3">
    <location>
        <begin position="720"/>
        <end position="806"/>
    </location>
</feature>
<feature type="compositionally biased region" description="Polar residues" evidence="1">
    <location>
        <begin position="78"/>
        <end position="120"/>
    </location>
</feature>
<name>A0A8J7LGG8_9NOST</name>
<dbReference type="RefSeq" id="WP_214435758.1">
    <property type="nucleotide sequence ID" value="NZ_CAWPUQ010000181.1"/>
</dbReference>
<evidence type="ECO:0000259" key="2">
    <source>
        <dbReference type="Pfam" id="PF13750"/>
    </source>
</evidence>